<dbReference type="CDD" id="cd00167">
    <property type="entry name" value="SANT"/>
    <property type="match status" value="2"/>
</dbReference>
<feature type="domain" description="Myb-like" evidence="1">
    <location>
        <begin position="27"/>
        <end position="73"/>
    </location>
</feature>
<dbReference type="InterPro" id="IPR017930">
    <property type="entry name" value="Myb_dom"/>
</dbReference>
<dbReference type="SUPFAM" id="SSF46689">
    <property type="entry name" value="Homeodomain-like"/>
    <property type="match status" value="1"/>
</dbReference>
<feature type="domain" description="HTH myb-type" evidence="2">
    <location>
        <begin position="74"/>
        <end position="128"/>
    </location>
</feature>
<name>A0ABR2JDW8_9EUKA</name>
<dbReference type="SMART" id="SM00717">
    <property type="entry name" value="SANT"/>
    <property type="match status" value="2"/>
</dbReference>
<dbReference type="InterPro" id="IPR009057">
    <property type="entry name" value="Homeodomain-like_sf"/>
</dbReference>
<dbReference type="PROSITE" id="PS50090">
    <property type="entry name" value="MYB_LIKE"/>
    <property type="match status" value="2"/>
</dbReference>
<dbReference type="Gene3D" id="1.10.10.60">
    <property type="entry name" value="Homeodomain-like"/>
    <property type="match status" value="2"/>
</dbReference>
<organism evidence="3 4">
    <name type="scientific">Tritrichomonas musculus</name>
    <dbReference type="NCBI Taxonomy" id="1915356"/>
    <lineage>
        <taxon>Eukaryota</taxon>
        <taxon>Metamonada</taxon>
        <taxon>Parabasalia</taxon>
        <taxon>Tritrichomonadida</taxon>
        <taxon>Tritrichomonadidae</taxon>
        <taxon>Tritrichomonas</taxon>
    </lineage>
</organism>
<evidence type="ECO:0000259" key="1">
    <source>
        <dbReference type="PROSITE" id="PS50090"/>
    </source>
</evidence>
<keyword evidence="4" id="KW-1185">Reference proteome</keyword>
<dbReference type="PANTHER" id="PTHR45614">
    <property type="entry name" value="MYB PROTEIN-RELATED"/>
    <property type="match status" value="1"/>
</dbReference>
<proteinExistence type="predicted"/>
<dbReference type="InterPro" id="IPR050560">
    <property type="entry name" value="MYB_TF"/>
</dbReference>
<feature type="domain" description="Myb-like" evidence="1">
    <location>
        <begin position="74"/>
        <end position="124"/>
    </location>
</feature>
<sequence>MNFDSQKIPEIPRSIIIKSFIKGVSSRRNFVKEEDERLSFLVQQYGTNNWELIASMMPFRNARQCRDRFRNYLSPKINLKKWTKEEDLLLINKYHELGPKWVHISQFFEGRSDNNLKNRWYTHLKKQHQKTENNIEDLINNKDQICVYDDLEQLFFESENNSDLITDVPLDIAVFQY</sequence>
<feature type="domain" description="HTH myb-type" evidence="2">
    <location>
        <begin position="27"/>
        <end position="73"/>
    </location>
</feature>
<reference evidence="3 4" key="1">
    <citation type="submission" date="2024-04" db="EMBL/GenBank/DDBJ databases">
        <title>Tritrichomonas musculus Genome.</title>
        <authorList>
            <person name="Alves-Ferreira E."/>
            <person name="Grigg M."/>
            <person name="Lorenzi H."/>
            <person name="Galac M."/>
        </authorList>
    </citation>
    <scope>NUCLEOTIDE SEQUENCE [LARGE SCALE GENOMIC DNA]</scope>
    <source>
        <strain evidence="3 4">EAF2021</strain>
    </source>
</reference>
<dbReference type="Pfam" id="PF13921">
    <property type="entry name" value="Myb_DNA-bind_6"/>
    <property type="match status" value="1"/>
</dbReference>
<evidence type="ECO:0000313" key="3">
    <source>
        <dbReference type="EMBL" id="KAK8876151.1"/>
    </source>
</evidence>
<comment type="caution">
    <text evidence="3">The sequence shown here is derived from an EMBL/GenBank/DDBJ whole genome shotgun (WGS) entry which is preliminary data.</text>
</comment>
<evidence type="ECO:0008006" key="5">
    <source>
        <dbReference type="Google" id="ProtNLM"/>
    </source>
</evidence>
<evidence type="ECO:0000259" key="2">
    <source>
        <dbReference type="PROSITE" id="PS51294"/>
    </source>
</evidence>
<dbReference type="PANTHER" id="PTHR45614:SF253">
    <property type="entry name" value="CHROMOSOME UNDETERMINED SCAFFOLD_38, WHOLE GENOME SHOTGUN SEQUENCE"/>
    <property type="match status" value="1"/>
</dbReference>
<gene>
    <name evidence="3" type="ORF">M9Y10_006340</name>
</gene>
<evidence type="ECO:0000313" key="4">
    <source>
        <dbReference type="Proteomes" id="UP001470230"/>
    </source>
</evidence>
<accession>A0ABR2JDW8</accession>
<dbReference type="PROSITE" id="PS51294">
    <property type="entry name" value="HTH_MYB"/>
    <property type="match status" value="2"/>
</dbReference>
<dbReference type="EMBL" id="JAPFFF010000012">
    <property type="protein sequence ID" value="KAK8876151.1"/>
    <property type="molecule type" value="Genomic_DNA"/>
</dbReference>
<dbReference type="InterPro" id="IPR001005">
    <property type="entry name" value="SANT/Myb"/>
</dbReference>
<dbReference type="Proteomes" id="UP001470230">
    <property type="component" value="Unassembled WGS sequence"/>
</dbReference>
<protein>
    <recommendedName>
        <fullName evidence="5">Myb-like DNA-binding domain containing protein</fullName>
    </recommendedName>
</protein>